<organism evidence="1">
    <name type="scientific">marine sediment metagenome</name>
    <dbReference type="NCBI Taxonomy" id="412755"/>
    <lineage>
        <taxon>unclassified sequences</taxon>
        <taxon>metagenomes</taxon>
        <taxon>ecological metagenomes</taxon>
    </lineage>
</organism>
<dbReference type="EMBL" id="LAZR01023565">
    <property type="protein sequence ID" value="KKL78086.1"/>
    <property type="molecule type" value="Genomic_DNA"/>
</dbReference>
<dbReference type="InterPro" id="IPR003735">
    <property type="entry name" value="Metal_Tscrpt_repr"/>
</dbReference>
<accession>A0A0F9FHY3</accession>
<dbReference type="AlphaFoldDB" id="A0A0F9FHY3"/>
<evidence type="ECO:0000313" key="1">
    <source>
        <dbReference type="EMBL" id="KKL78086.1"/>
    </source>
</evidence>
<name>A0A0F9FHY3_9ZZZZ</name>
<gene>
    <name evidence="1" type="ORF">LCGC14_2028360</name>
</gene>
<dbReference type="PANTHER" id="PTHR33677">
    <property type="entry name" value="TRANSCRIPTIONAL REPRESSOR FRMR-RELATED"/>
    <property type="match status" value="1"/>
</dbReference>
<dbReference type="Pfam" id="PF02583">
    <property type="entry name" value="Trns_repr_metal"/>
    <property type="match status" value="1"/>
</dbReference>
<dbReference type="CDD" id="cd10148">
    <property type="entry name" value="CsoR-like_DUF156"/>
    <property type="match status" value="1"/>
</dbReference>
<evidence type="ECO:0008006" key="2">
    <source>
        <dbReference type="Google" id="ProtNLM"/>
    </source>
</evidence>
<dbReference type="InterPro" id="IPR038390">
    <property type="entry name" value="Metal_Tscrpt_repr_sf"/>
</dbReference>
<dbReference type="GO" id="GO:0046872">
    <property type="term" value="F:metal ion binding"/>
    <property type="evidence" value="ECO:0007669"/>
    <property type="project" value="InterPro"/>
</dbReference>
<comment type="caution">
    <text evidence="1">The sequence shown here is derived from an EMBL/GenBank/DDBJ whole genome shotgun (WGS) entry which is preliminary data.</text>
</comment>
<sequence>MPKRKVKDVKGGCIIDERKKKVLRRLMAIEGQVKGLQKMIEKDRYCVDILTQISSTHEALRGVAKIMMRNFLETCATNAIQSKNITKQEEIYNELMDVIYKFAK</sequence>
<dbReference type="GO" id="GO:0003677">
    <property type="term" value="F:DNA binding"/>
    <property type="evidence" value="ECO:0007669"/>
    <property type="project" value="InterPro"/>
</dbReference>
<reference evidence="1" key="1">
    <citation type="journal article" date="2015" name="Nature">
        <title>Complex archaea that bridge the gap between prokaryotes and eukaryotes.</title>
        <authorList>
            <person name="Spang A."/>
            <person name="Saw J.H."/>
            <person name="Jorgensen S.L."/>
            <person name="Zaremba-Niedzwiedzka K."/>
            <person name="Martijn J."/>
            <person name="Lind A.E."/>
            <person name="van Eijk R."/>
            <person name="Schleper C."/>
            <person name="Guy L."/>
            <person name="Ettema T.J."/>
        </authorList>
    </citation>
    <scope>NUCLEOTIDE SEQUENCE</scope>
</reference>
<protein>
    <recommendedName>
        <fullName evidence="2">Transcriptional regulator</fullName>
    </recommendedName>
</protein>
<dbReference type="GO" id="GO:0006355">
    <property type="term" value="P:regulation of DNA-templated transcription"/>
    <property type="evidence" value="ECO:0007669"/>
    <property type="project" value="InterPro"/>
</dbReference>
<proteinExistence type="predicted"/>
<dbReference type="Gene3D" id="1.20.58.1000">
    <property type="entry name" value="Metal-sensitive repressor, helix protomer"/>
    <property type="match status" value="1"/>
</dbReference>